<reference evidence="7 8" key="1">
    <citation type="submission" date="2020-05" db="EMBL/GenBank/DDBJ databases">
        <title>Genome sequence of Kribbella sandramycini ATCC 39419.</title>
        <authorList>
            <person name="Maclea K.S."/>
            <person name="Fair J.L."/>
        </authorList>
    </citation>
    <scope>NUCLEOTIDE SEQUENCE [LARGE SCALE GENOMIC DNA]</scope>
    <source>
        <strain evidence="7 8">ATCC 39419</strain>
    </source>
</reference>
<reference evidence="6 9" key="2">
    <citation type="submission" date="2020-08" db="EMBL/GenBank/DDBJ databases">
        <title>Sequencing the genomes of 1000 actinobacteria strains.</title>
        <authorList>
            <person name="Klenk H.-P."/>
        </authorList>
    </citation>
    <scope>NUCLEOTIDE SEQUENCE [LARGE SCALE GENOMIC DNA]</scope>
    <source>
        <strain evidence="6 9">DSM 15626</strain>
    </source>
</reference>
<dbReference type="EMBL" id="JACHKF010000001">
    <property type="protein sequence ID" value="MBB6569853.1"/>
    <property type="molecule type" value="Genomic_DNA"/>
</dbReference>
<evidence type="ECO:0000313" key="9">
    <source>
        <dbReference type="Proteomes" id="UP000553957"/>
    </source>
</evidence>
<dbReference type="InterPro" id="IPR050172">
    <property type="entry name" value="SsuD_RutA_monooxygenase"/>
</dbReference>
<evidence type="ECO:0000313" key="8">
    <source>
        <dbReference type="Proteomes" id="UP000534306"/>
    </source>
</evidence>
<feature type="domain" description="Luciferase-like" evidence="5">
    <location>
        <begin position="18"/>
        <end position="194"/>
    </location>
</feature>
<evidence type="ECO:0000256" key="1">
    <source>
        <dbReference type="ARBA" id="ARBA00022630"/>
    </source>
</evidence>
<protein>
    <submittedName>
        <fullName evidence="6">Putative F420-dependent oxidoreductase</fullName>
    </submittedName>
    <submittedName>
        <fullName evidence="7">TIGR03621 family F420-dependent LLM class oxidoreductase</fullName>
    </submittedName>
</protein>
<comment type="caution">
    <text evidence="7">The sequence shown here is derived from an EMBL/GenBank/DDBJ whole genome shotgun (WGS) entry which is preliminary data.</text>
</comment>
<evidence type="ECO:0000256" key="4">
    <source>
        <dbReference type="ARBA" id="ARBA00023033"/>
    </source>
</evidence>
<dbReference type="Proteomes" id="UP000534306">
    <property type="component" value="Unassembled WGS sequence"/>
</dbReference>
<keyword evidence="3" id="KW-0560">Oxidoreductase</keyword>
<evidence type="ECO:0000259" key="5">
    <source>
        <dbReference type="Pfam" id="PF00296"/>
    </source>
</evidence>
<dbReference type="Gene3D" id="3.20.20.30">
    <property type="entry name" value="Luciferase-like domain"/>
    <property type="match status" value="1"/>
</dbReference>
<dbReference type="InterPro" id="IPR019923">
    <property type="entry name" value="Lucif-like_OxRdtase_MSMEG_2516"/>
</dbReference>
<accession>A0A7Y4NXX1</accession>
<keyword evidence="8" id="KW-1185">Reference proteome</keyword>
<evidence type="ECO:0000313" key="6">
    <source>
        <dbReference type="EMBL" id="MBB6569853.1"/>
    </source>
</evidence>
<keyword evidence="4" id="KW-0503">Monooxygenase</keyword>
<dbReference type="Proteomes" id="UP000553957">
    <property type="component" value="Unassembled WGS sequence"/>
</dbReference>
<dbReference type="InterPro" id="IPR011251">
    <property type="entry name" value="Luciferase-like_dom"/>
</dbReference>
<keyword evidence="1" id="KW-0285">Flavoprotein</keyword>
<organism evidence="7 8">
    <name type="scientific">Kribbella sandramycini</name>
    <dbReference type="NCBI Taxonomy" id="60450"/>
    <lineage>
        <taxon>Bacteria</taxon>
        <taxon>Bacillati</taxon>
        <taxon>Actinomycetota</taxon>
        <taxon>Actinomycetes</taxon>
        <taxon>Propionibacteriales</taxon>
        <taxon>Kribbellaceae</taxon>
        <taxon>Kribbella</taxon>
    </lineage>
</organism>
<gene>
    <name evidence="6" type="ORF">HNR71_005490</name>
    <name evidence="7" type="ORF">HPO96_08705</name>
</gene>
<dbReference type="AlphaFoldDB" id="A0A7Y4NXX1"/>
<dbReference type="NCBIfam" id="TIGR03621">
    <property type="entry name" value="F420_MSMEG_2516"/>
    <property type="match status" value="1"/>
</dbReference>
<evidence type="ECO:0000313" key="7">
    <source>
        <dbReference type="EMBL" id="NOL40322.1"/>
    </source>
</evidence>
<dbReference type="EMBL" id="JABJRC010000002">
    <property type="protein sequence ID" value="NOL40322.1"/>
    <property type="molecule type" value="Genomic_DNA"/>
</dbReference>
<dbReference type="PANTHER" id="PTHR42847">
    <property type="entry name" value="ALKANESULFONATE MONOOXYGENASE"/>
    <property type="match status" value="1"/>
</dbReference>
<name>A0A7Y4NXX1_9ACTN</name>
<proteinExistence type="predicted"/>
<dbReference type="SUPFAM" id="SSF51679">
    <property type="entry name" value="Bacterial luciferase-like"/>
    <property type="match status" value="1"/>
</dbReference>
<dbReference type="GO" id="GO:0008726">
    <property type="term" value="F:alkanesulfonate monooxygenase activity"/>
    <property type="evidence" value="ECO:0007669"/>
    <property type="project" value="TreeGrafter"/>
</dbReference>
<dbReference type="PANTHER" id="PTHR42847:SF4">
    <property type="entry name" value="ALKANESULFONATE MONOOXYGENASE-RELATED"/>
    <property type="match status" value="1"/>
</dbReference>
<dbReference type="RefSeq" id="WP_171672763.1">
    <property type="nucleotide sequence ID" value="NZ_BAAAGT010000002.1"/>
</dbReference>
<sequence length="314" mass="33424">MPADQPFRFTVQCSSPKEITPESWAALARKVEDLGYYSLTVSDHLDEQIAPIAALMAAANATSTLRIGSMLFCNDYRHPVVLAKEAATLDVLSGGRFDLGLGAGWLATDYERAGIPLDPPGVRIDRLEEALAVLKGLFAAEPCHYDGKHYQVNGLDGTPKPTQRPYPPIVIGGGGKRVLSLAAREADVVAVNMNMHKGVIDASVGPNATVAATDQKIAWIREAAGERFPALVLQSRIHLALVGFDRTETANNLAAGFGLTPEEAVGTPHALFGSVEEIVEDLLIRRERFGFSSIGIAVDALDSMAPVVAKLAGS</sequence>
<evidence type="ECO:0000256" key="2">
    <source>
        <dbReference type="ARBA" id="ARBA00022643"/>
    </source>
</evidence>
<keyword evidence="2" id="KW-0288">FMN</keyword>
<dbReference type="GO" id="GO:0046306">
    <property type="term" value="P:alkanesulfonate catabolic process"/>
    <property type="evidence" value="ECO:0007669"/>
    <property type="project" value="TreeGrafter"/>
</dbReference>
<evidence type="ECO:0000256" key="3">
    <source>
        <dbReference type="ARBA" id="ARBA00023002"/>
    </source>
</evidence>
<dbReference type="InterPro" id="IPR036661">
    <property type="entry name" value="Luciferase-like_sf"/>
</dbReference>
<dbReference type="Pfam" id="PF00296">
    <property type="entry name" value="Bac_luciferase"/>
    <property type="match status" value="1"/>
</dbReference>